<evidence type="ECO:0000313" key="7">
    <source>
        <dbReference type="Proteomes" id="UP000198356"/>
    </source>
</evidence>
<dbReference type="InterPro" id="IPR011051">
    <property type="entry name" value="RmlC_Cupin_sf"/>
</dbReference>
<dbReference type="InterPro" id="IPR014710">
    <property type="entry name" value="RmlC-like_jellyroll"/>
</dbReference>
<dbReference type="GO" id="GO:0003700">
    <property type="term" value="F:DNA-binding transcription factor activity"/>
    <property type="evidence" value="ECO:0007669"/>
    <property type="project" value="InterPro"/>
</dbReference>
<dbReference type="PANTHER" id="PTHR11019:SF159">
    <property type="entry name" value="TRANSCRIPTIONAL REGULATOR-RELATED"/>
    <property type="match status" value="1"/>
</dbReference>
<dbReference type="PROSITE" id="PS01124">
    <property type="entry name" value="HTH_ARAC_FAMILY_2"/>
    <property type="match status" value="1"/>
</dbReference>
<proteinExistence type="predicted"/>
<dbReference type="Proteomes" id="UP000198356">
    <property type="component" value="Unassembled WGS sequence"/>
</dbReference>
<dbReference type="InterPro" id="IPR020449">
    <property type="entry name" value="Tscrpt_reg_AraC-type_HTH"/>
</dbReference>
<accession>A0A239K1D4</accession>
<reference evidence="6 7" key="1">
    <citation type="submission" date="2017-06" db="EMBL/GenBank/DDBJ databases">
        <authorList>
            <person name="Kim H.J."/>
            <person name="Triplett B.A."/>
        </authorList>
    </citation>
    <scope>NUCLEOTIDE SEQUENCE [LARGE SCALE GENOMIC DNA]</scope>
    <source>
        <strain evidence="6 7">DSM 18704</strain>
    </source>
</reference>
<keyword evidence="7" id="KW-1185">Reference proteome</keyword>
<evidence type="ECO:0000256" key="2">
    <source>
        <dbReference type="ARBA" id="ARBA00023015"/>
    </source>
</evidence>
<dbReference type="PANTHER" id="PTHR11019">
    <property type="entry name" value="HTH-TYPE TRANSCRIPTIONAL REGULATOR NIMR"/>
    <property type="match status" value="1"/>
</dbReference>
<dbReference type="OrthoDB" id="2039152at2"/>
<evidence type="ECO:0000256" key="4">
    <source>
        <dbReference type="ARBA" id="ARBA00023163"/>
    </source>
</evidence>
<dbReference type="EMBL" id="FZOU01000004">
    <property type="protein sequence ID" value="SNT10854.1"/>
    <property type="molecule type" value="Genomic_DNA"/>
</dbReference>
<dbReference type="Pfam" id="PF02311">
    <property type="entry name" value="AraC_binding"/>
    <property type="match status" value="1"/>
</dbReference>
<dbReference type="SUPFAM" id="SSF46689">
    <property type="entry name" value="Homeodomain-like"/>
    <property type="match status" value="1"/>
</dbReference>
<evidence type="ECO:0000256" key="1">
    <source>
        <dbReference type="ARBA" id="ARBA00022491"/>
    </source>
</evidence>
<evidence type="ECO:0000259" key="5">
    <source>
        <dbReference type="PROSITE" id="PS01124"/>
    </source>
</evidence>
<name>A0A239K1D4_9BACT</name>
<dbReference type="InterPro" id="IPR003313">
    <property type="entry name" value="AraC-bd"/>
</dbReference>
<dbReference type="CDD" id="cd06124">
    <property type="entry name" value="cupin_NimR-like_N"/>
    <property type="match status" value="1"/>
</dbReference>
<dbReference type="SMART" id="SM00342">
    <property type="entry name" value="HTH_ARAC"/>
    <property type="match status" value="1"/>
</dbReference>
<keyword evidence="1" id="KW-0678">Repressor</keyword>
<dbReference type="InterPro" id="IPR018062">
    <property type="entry name" value="HTH_AraC-typ_CS"/>
</dbReference>
<dbReference type="PRINTS" id="PR00032">
    <property type="entry name" value="HTHARAC"/>
</dbReference>
<dbReference type="InterPro" id="IPR009057">
    <property type="entry name" value="Homeodomain-like_sf"/>
</dbReference>
<dbReference type="AlphaFoldDB" id="A0A239K1D4"/>
<keyword evidence="3" id="KW-0238">DNA-binding</keyword>
<dbReference type="Pfam" id="PF12833">
    <property type="entry name" value="HTH_18"/>
    <property type="match status" value="1"/>
</dbReference>
<dbReference type="FunFam" id="1.10.10.60:FF:000132">
    <property type="entry name" value="AraC family transcriptional regulator"/>
    <property type="match status" value="1"/>
</dbReference>
<sequence>MQRSTDHEFYQRVPRPVGGMAKSYPTGYPGYLHSHPRAQLLYAESGTMKVTTERGAWIVPPHRAVWFPPEYPHQTAALSPLEMRTLYIRSDSCPRGTPHEPCVISVSPLLRELVRRVTAMPVEYDEDGRDGQVVRLLLQEIDWSPAYAVVMPVLRDERLLAVERVLLSDPGDTRTLEAWATVAAASPRTLARLFLKETGMSFRCWRDQFRALTALPYLAKGMQITNLASKFGYETAGAFAAMFKRVMGVTPSQYLGGSEPTS</sequence>
<organism evidence="6 7">
    <name type="scientific">Granulicella rosea</name>
    <dbReference type="NCBI Taxonomy" id="474952"/>
    <lineage>
        <taxon>Bacteria</taxon>
        <taxon>Pseudomonadati</taxon>
        <taxon>Acidobacteriota</taxon>
        <taxon>Terriglobia</taxon>
        <taxon>Terriglobales</taxon>
        <taxon>Acidobacteriaceae</taxon>
        <taxon>Granulicella</taxon>
    </lineage>
</organism>
<evidence type="ECO:0000313" key="6">
    <source>
        <dbReference type="EMBL" id="SNT10854.1"/>
    </source>
</evidence>
<dbReference type="PROSITE" id="PS00041">
    <property type="entry name" value="HTH_ARAC_FAMILY_1"/>
    <property type="match status" value="1"/>
</dbReference>
<dbReference type="Gene3D" id="1.10.10.60">
    <property type="entry name" value="Homeodomain-like"/>
    <property type="match status" value="1"/>
</dbReference>
<dbReference type="GO" id="GO:0043565">
    <property type="term" value="F:sequence-specific DNA binding"/>
    <property type="evidence" value="ECO:0007669"/>
    <property type="project" value="InterPro"/>
</dbReference>
<evidence type="ECO:0000256" key="3">
    <source>
        <dbReference type="ARBA" id="ARBA00023125"/>
    </source>
</evidence>
<gene>
    <name evidence="6" type="ORF">SAMN05421770_104202</name>
</gene>
<dbReference type="SUPFAM" id="SSF51182">
    <property type="entry name" value="RmlC-like cupins"/>
    <property type="match status" value="1"/>
</dbReference>
<feature type="domain" description="HTH araC/xylS-type" evidence="5">
    <location>
        <begin position="157"/>
        <end position="257"/>
    </location>
</feature>
<keyword evidence="4" id="KW-0804">Transcription</keyword>
<protein>
    <submittedName>
        <fullName evidence="6">Transcriptional regulator, AraC family</fullName>
    </submittedName>
</protein>
<dbReference type="InterPro" id="IPR018060">
    <property type="entry name" value="HTH_AraC"/>
</dbReference>
<keyword evidence="2" id="KW-0805">Transcription regulation</keyword>
<dbReference type="Gene3D" id="2.60.120.10">
    <property type="entry name" value="Jelly Rolls"/>
    <property type="match status" value="1"/>
</dbReference>